<organism evidence="1 2">
    <name type="scientific">Tepidibacter formicigenes DSM 15518</name>
    <dbReference type="NCBI Taxonomy" id="1123349"/>
    <lineage>
        <taxon>Bacteria</taxon>
        <taxon>Bacillati</taxon>
        <taxon>Bacillota</taxon>
        <taxon>Clostridia</taxon>
        <taxon>Peptostreptococcales</taxon>
        <taxon>Peptostreptococcaceae</taxon>
        <taxon>Tepidibacter</taxon>
    </lineage>
</organism>
<dbReference type="EMBL" id="FRAE01000034">
    <property type="protein sequence ID" value="SHK10857.1"/>
    <property type="molecule type" value="Genomic_DNA"/>
</dbReference>
<dbReference type="Proteomes" id="UP000242497">
    <property type="component" value="Unassembled WGS sequence"/>
</dbReference>
<dbReference type="AlphaFoldDB" id="A0A1M6PSD7"/>
<keyword evidence="2" id="KW-1185">Reference proteome</keyword>
<sequence>MSSIGFVISNDINEAINMYDFVTLDERIDDFIFKKKDIFGSSVDIFTQINPYEDTIFSQDEIKKFLLASKQLLQEDVLDFLEKDFIRENIDKKEFIKFANNMINMCNIALKENKNIVSIGN</sequence>
<gene>
    <name evidence="1" type="ORF">SAMN02744037_01636</name>
</gene>
<accession>A0A1M6PSD7</accession>
<dbReference type="OrthoDB" id="2354244at2"/>
<protein>
    <submittedName>
        <fullName evidence="1">Uncharacterized protein</fullName>
    </submittedName>
</protein>
<dbReference type="RefSeq" id="WP_072888956.1">
    <property type="nucleotide sequence ID" value="NZ_FRAE01000034.1"/>
</dbReference>
<evidence type="ECO:0000313" key="2">
    <source>
        <dbReference type="Proteomes" id="UP000242497"/>
    </source>
</evidence>
<dbReference type="STRING" id="1123349.SAMN02744037_01636"/>
<proteinExistence type="predicted"/>
<evidence type="ECO:0000313" key="1">
    <source>
        <dbReference type="EMBL" id="SHK10857.1"/>
    </source>
</evidence>
<name>A0A1M6PSD7_9FIRM</name>
<reference evidence="2" key="1">
    <citation type="submission" date="2016-11" db="EMBL/GenBank/DDBJ databases">
        <authorList>
            <person name="Varghese N."/>
            <person name="Submissions S."/>
        </authorList>
    </citation>
    <scope>NUCLEOTIDE SEQUENCE [LARGE SCALE GENOMIC DNA]</scope>
    <source>
        <strain evidence="2">DSM 15518</strain>
    </source>
</reference>